<feature type="domain" description="eCIS core" evidence="2">
    <location>
        <begin position="135"/>
        <end position="204"/>
    </location>
</feature>
<reference evidence="3 5" key="1">
    <citation type="submission" date="2020-12" db="EMBL/GenBank/DDBJ databases">
        <title>Streptomyces typhae sp. nov., a novel endophytic actinomycete isolated from the root of cattail pollen (Typha angustifolia L.).</title>
        <authorList>
            <person name="Peng C."/>
            <person name="Liu C."/>
        </authorList>
    </citation>
    <scope>NUCLEOTIDE SEQUENCE [LARGE SCALE GENOMIC DNA]</scope>
    <source>
        <strain evidence="3 5">JCM 4753</strain>
    </source>
</reference>
<feature type="region of interest" description="Disordered" evidence="1">
    <location>
        <begin position="98"/>
        <end position="136"/>
    </location>
</feature>
<protein>
    <submittedName>
        <fullName evidence="3">DUF4157 domain-containing protein</fullName>
    </submittedName>
</protein>
<evidence type="ECO:0000313" key="5">
    <source>
        <dbReference type="Proteomes" id="UP000634780"/>
    </source>
</evidence>
<evidence type="ECO:0000259" key="2">
    <source>
        <dbReference type="Pfam" id="PF13699"/>
    </source>
</evidence>
<evidence type="ECO:0000313" key="4">
    <source>
        <dbReference type="EMBL" id="MBJ3809665.1"/>
    </source>
</evidence>
<proteinExistence type="predicted"/>
<evidence type="ECO:0000256" key="1">
    <source>
        <dbReference type="SAM" id="MobiDB-lite"/>
    </source>
</evidence>
<dbReference type="InterPro" id="IPR025295">
    <property type="entry name" value="eCIS_core_dom"/>
</dbReference>
<accession>A0ABS0X4E5</accession>
<evidence type="ECO:0000313" key="3">
    <source>
        <dbReference type="EMBL" id="MBJ3808077.1"/>
    </source>
</evidence>
<dbReference type="EMBL" id="JAEKOZ010000012">
    <property type="protein sequence ID" value="MBJ3809665.1"/>
    <property type="molecule type" value="Genomic_DNA"/>
</dbReference>
<dbReference type="Proteomes" id="UP000634780">
    <property type="component" value="Unassembled WGS sequence"/>
</dbReference>
<dbReference type="Pfam" id="PF13699">
    <property type="entry name" value="eCIS_core"/>
    <property type="match status" value="1"/>
</dbReference>
<name>A0ABS0X4E5_9ACTN</name>
<organism evidence="3 5">
    <name type="scientific">Streptomyces flavofungini</name>
    <dbReference type="NCBI Taxonomy" id="68200"/>
    <lineage>
        <taxon>Bacteria</taxon>
        <taxon>Bacillati</taxon>
        <taxon>Actinomycetota</taxon>
        <taxon>Actinomycetes</taxon>
        <taxon>Kitasatosporales</taxon>
        <taxon>Streptomycetaceae</taxon>
        <taxon>Streptomyces</taxon>
    </lineage>
</organism>
<feature type="region of interest" description="Disordered" evidence="1">
    <location>
        <begin position="212"/>
        <end position="262"/>
    </location>
</feature>
<gene>
    <name evidence="3" type="ORF">JGB26_13310</name>
    <name evidence="4" type="ORF">JGB26_21505</name>
</gene>
<dbReference type="EMBL" id="JAEKOZ010000007">
    <property type="protein sequence ID" value="MBJ3808077.1"/>
    <property type="molecule type" value="Genomic_DNA"/>
</dbReference>
<sequence length="262" mass="27418">MRTRRPASLPARLPRRTCTDGAPSVKGVGSALSRAEGSVVHAHGTQAQQAGDQDTSHRASQARPRRVNGPGAAADRMLTLQRLAGNAAVSRAIEAERHAHGPGCGHGDVEASAAEQPALQRQLSLGSALASPGSPLEPRIRERAEQAYGMNFGDVRKHDGPEAQQSAREFGALAYTVGPHIVTAERNLPDEVMYHELGHRFQNALGPVAGTDDGTGVKVSSPGDPFELQAASNGRKVARGETPDLSLPGRPAPAGHDTDDEA</sequence>
<comment type="caution">
    <text evidence="3">The sequence shown here is derived from an EMBL/GenBank/DDBJ whole genome shotgun (WGS) entry which is preliminary data.</text>
</comment>
<feature type="region of interest" description="Disordered" evidence="1">
    <location>
        <begin position="1"/>
        <end position="72"/>
    </location>
</feature>
<feature type="compositionally biased region" description="Low complexity" evidence="1">
    <location>
        <begin position="1"/>
        <end position="12"/>
    </location>
</feature>
<keyword evidence="5" id="KW-1185">Reference proteome</keyword>
<feature type="compositionally biased region" description="Low complexity" evidence="1">
    <location>
        <begin position="123"/>
        <end position="136"/>
    </location>
</feature>